<feature type="chain" id="PRO_5012239416" description="MD-2-related lipid-recognition domain-containing protein" evidence="1">
    <location>
        <begin position="21"/>
        <end position="194"/>
    </location>
</feature>
<reference evidence="3 4" key="1">
    <citation type="journal article" date="2017" name="Nat. Ecol. Evol.">
        <title>Scallop genome provides insights into evolution of bilaterian karyotype and development.</title>
        <authorList>
            <person name="Wang S."/>
            <person name="Zhang J."/>
            <person name="Jiao W."/>
            <person name="Li J."/>
            <person name="Xun X."/>
            <person name="Sun Y."/>
            <person name="Guo X."/>
            <person name="Huan P."/>
            <person name="Dong B."/>
            <person name="Zhang L."/>
            <person name="Hu X."/>
            <person name="Sun X."/>
            <person name="Wang J."/>
            <person name="Zhao C."/>
            <person name="Wang Y."/>
            <person name="Wang D."/>
            <person name="Huang X."/>
            <person name="Wang R."/>
            <person name="Lv J."/>
            <person name="Li Y."/>
            <person name="Zhang Z."/>
            <person name="Liu B."/>
            <person name="Lu W."/>
            <person name="Hui Y."/>
            <person name="Liang J."/>
            <person name="Zhou Z."/>
            <person name="Hou R."/>
            <person name="Li X."/>
            <person name="Liu Y."/>
            <person name="Li H."/>
            <person name="Ning X."/>
            <person name="Lin Y."/>
            <person name="Zhao L."/>
            <person name="Xing Q."/>
            <person name="Dou J."/>
            <person name="Li Y."/>
            <person name="Mao J."/>
            <person name="Guo H."/>
            <person name="Dou H."/>
            <person name="Li T."/>
            <person name="Mu C."/>
            <person name="Jiang W."/>
            <person name="Fu Q."/>
            <person name="Fu X."/>
            <person name="Miao Y."/>
            <person name="Liu J."/>
            <person name="Yu Q."/>
            <person name="Li R."/>
            <person name="Liao H."/>
            <person name="Li X."/>
            <person name="Kong Y."/>
            <person name="Jiang Z."/>
            <person name="Chourrout D."/>
            <person name="Li R."/>
            <person name="Bao Z."/>
        </authorList>
    </citation>
    <scope>NUCLEOTIDE SEQUENCE [LARGE SCALE GENOMIC DNA]</scope>
    <source>
        <strain evidence="3 4">PY_sf001</strain>
    </source>
</reference>
<sequence length="194" mass="21070">MKLLLSILVTFACLYFRCGAEMMMVEEEISIQQVIRKYIPTYTGSKVMGSRSGDPFGNATSCGPPQAKIVMTWKPTTVVIGESLSVNIQMIAPADLVNGTGTANIYIAGESTPFAGFSFDGGCETLKKQGITGLTCPIKKNDQIKMHYTVPESATQKLMTGHFVIKVKVQNDKKQEFACVRVDVKVAGSKTVVM</sequence>
<dbReference type="EMBL" id="NEDP02002904">
    <property type="protein sequence ID" value="OWF49873.1"/>
    <property type="molecule type" value="Genomic_DNA"/>
</dbReference>
<proteinExistence type="predicted"/>
<feature type="signal peptide" evidence="1">
    <location>
        <begin position="1"/>
        <end position="20"/>
    </location>
</feature>
<keyword evidence="1" id="KW-0732">Signal</keyword>
<dbReference type="OrthoDB" id="6064683at2759"/>
<dbReference type="Gene3D" id="2.60.40.770">
    <property type="match status" value="1"/>
</dbReference>
<feature type="domain" description="MD-2-related lipid-recognition" evidence="2">
    <location>
        <begin position="67"/>
        <end position="186"/>
    </location>
</feature>
<organism evidence="3 4">
    <name type="scientific">Mizuhopecten yessoensis</name>
    <name type="common">Japanese scallop</name>
    <name type="synonym">Patinopecten yessoensis</name>
    <dbReference type="NCBI Taxonomy" id="6573"/>
    <lineage>
        <taxon>Eukaryota</taxon>
        <taxon>Metazoa</taxon>
        <taxon>Spiralia</taxon>
        <taxon>Lophotrochozoa</taxon>
        <taxon>Mollusca</taxon>
        <taxon>Bivalvia</taxon>
        <taxon>Autobranchia</taxon>
        <taxon>Pteriomorphia</taxon>
        <taxon>Pectinida</taxon>
        <taxon>Pectinoidea</taxon>
        <taxon>Pectinidae</taxon>
        <taxon>Mizuhopecten</taxon>
    </lineage>
</organism>
<dbReference type="InterPro" id="IPR003172">
    <property type="entry name" value="ML_dom"/>
</dbReference>
<keyword evidence="4" id="KW-1185">Reference proteome</keyword>
<name>A0A210QMB6_MIZYE</name>
<gene>
    <name evidence="3" type="ORF">KP79_PYT13504</name>
</gene>
<evidence type="ECO:0000259" key="2">
    <source>
        <dbReference type="Pfam" id="PF02221"/>
    </source>
</evidence>
<dbReference type="InterPro" id="IPR014756">
    <property type="entry name" value="Ig_E-set"/>
</dbReference>
<evidence type="ECO:0000313" key="4">
    <source>
        <dbReference type="Proteomes" id="UP000242188"/>
    </source>
</evidence>
<dbReference type="Proteomes" id="UP000242188">
    <property type="component" value="Unassembled WGS sequence"/>
</dbReference>
<dbReference type="AlphaFoldDB" id="A0A210QMB6"/>
<accession>A0A210QMB6</accession>
<evidence type="ECO:0000256" key="1">
    <source>
        <dbReference type="SAM" id="SignalP"/>
    </source>
</evidence>
<dbReference type="SUPFAM" id="SSF81296">
    <property type="entry name" value="E set domains"/>
    <property type="match status" value="1"/>
</dbReference>
<dbReference type="Pfam" id="PF02221">
    <property type="entry name" value="E1_DerP2_DerF2"/>
    <property type="match status" value="1"/>
</dbReference>
<protein>
    <recommendedName>
        <fullName evidence="2">MD-2-related lipid-recognition domain-containing protein</fullName>
    </recommendedName>
</protein>
<evidence type="ECO:0000313" key="3">
    <source>
        <dbReference type="EMBL" id="OWF49873.1"/>
    </source>
</evidence>
<comment type="caution">
    <text evidence="3">The sequence shown here is derived from an EMBL/GenBank/DDBJ whole genome shotgun (WGS) entry which is preliminary data.</text>
</comment>